<feature type="domain" description="MacB-like periplasmic core" evidence="9">
    <location>
        <begin position="431"/>
        <end position="636"/>
    </location>
</feature>
<sequence>MLKNYFKTALRHLLKNKGYSFINIAGLSIGMAVALLIGLWVWDQLSFDQYHQHCNRIAQVMQNQTFNGKVNTGKGIPMPLGRELRMNYGSDFKQVVLSTWSMNSMVTVGDKKVNIQGNYMEPGAADMFTLRMLRGARSGLKEHATILLSQSLAKSLFGDTDPMGKIVTVDGDMVETVAGVYEDLPRNSSLHHVAFIAPFLDLTSWTKGQEDNWGNNSFQAFVLLADKADMSTVSARIRDVKLRREGEQEASSQSALFLQPMHKWYLYDEFKDGVNTGGAIRYVWLFSIIGGFVLLLACINFMNLSTARSEKRAREVGVRKAVGSLKSQLVNQFFFESLLSVFFSLGCALVLVTLMLPLFNQIAGKQLSVAWGHPYFWLACVGFSVLTGLISGSYPAFYLSSFKPIKVLKGTFKAGPNAAIPRKMLVVLQFTVSVILMIATIVVYRQVQYTKDRPTGYNASGLITIIMRTANYHNSFAALRNDALASGAVTEMAESNTPITENDHSDNSFSWQGKDATVKASFNTIGITPAYGNAVGWQITAGRDFSNGFRTDSTGIILNEAAVKYMGLKKPIGETVRWGNKPFTVLGVINDVLMESPYEPVKQSIFYLSSPADGGILNIRLNPRLSTAAALAKLEAVCKKYSPEELFDYQFVDADYAAKFADEQRVGRLAGIFTMLAIFISALGLFGMASFVAEQRIKEIGIRKLFGASVFNLWGMLTKDFVVLVVIALFIAIPAAWLFMQNWLGHYTYRTNLSWWIFAATGSCVILITLLTVSYQSIRAAQSNPVKCLKTE</sequence>
<keyword evidence="5 7" id="KW-0472">Membrane</keyword>
<evidence type="ECO:0000256" key="5">
    <source>
        <dbReference type="ARBA" id="ARBA00023136"/>
    </source>
</evidence>
<dbReference type="Pfam" id="PF02687">
    <property type="entry name" value="FtsX"/>
    <property type="match status" value="2"/>
</dbReference>
<comment type="caution">
    <text evidence="10">The sequence shown here is derived from an EMBL/GenBank/DDBJ whole genome shotgun (WGS) entry which is preliminary data.</text>
</comment>
<dbReference type="Pfam" id="PF12704">
    <property type="entry name" value="MacB_PCD"/>
    <property type="match status" value="2"/>
</dbReference>
<dbReference type="PANTHER" id="PTHR30572">
    <property type="entry name" value="MEMBRANE COMPONENT OF TRANSPORTER-RELATED"/>
    <property type="match status" value="1"/>
</dbReference>
<feature type="transmembrane region" description="Helical" evidence="7">
    <location>
        <begin position="376"/>
        <end position="399"/>
    </location>
</feature>
<evidence type="ECO:0000256" key="7">
    <source>
        <dbReference type="SAM" id="Phobius"/>
    </source>
</evidence>
<feature type="transmembrane region" description="Helical" evidence="7">
    <location>
        <begin position="669"/>
        <end position="693"/>
    </location>
</feature>
<dbReference type="InterPro" id="IPR050250">
    <property type="entry name" value="Macrolide_Exporter_MacB"/>
</dbReference>
<organism evidence="10 11">
    <name type="scientific">Chitinophaga agrisoli</name>
    <dbReference type="NCBI Taxonomy" id="2607653"/>
    <lineage>
        <taxon>Bacteria</taxon>
        <taxon>Pseudomonadati</taxon>
        <taxon>Bacteroidota</taxon>
        <taxon>Chitinophagia</taxon>
        <taxon>Chitinophagales</taxon>
        <taxon>Chitinophagaceae</taxon>
        <taxon>Chitinophaga</taxon>
    </lineage>
</organism>
<feature type="transmembrane region" description="Helical" evidence="7">
    <location>
        <begin position="282"/>
        <end position="304"/>
    </location>
</feature>
<feature type="domain" description="MacB-like periplasmic core" evidence="9">
    <location>
        <begin position="20"/>
        <end position="239"/>
    </location>
</feature>
<reference evidence="10 11" key="1">
    <citation type="submission" date="2019-09" db="EMBL/GenBank/DDBJ databases">
        <title>Chitinophaga ginsengihumi sp. nov., isolated from soil of ginseng rhizosphere.</title>
        <authorList>
            <person name="Lee J."/>
        </authorList>
    </citation>
    <scope>NUCLEOTIDE SEQUENCE [LARGE SCALE GENOMIC DNA]</scope>
    <source>
        <strain evidence="10 11">BN140078</strain>
    </source>
</reference>
<dbReference type="PANTHER" id="PTHR30572:SF4">
    <property type="entry name" value="ABC TRANSPORTER PERMEASE YTRF"/>
    <property type="match status" value="1"/>
</dbReference>
<dbReference type="Proteomes" id="UP000324611">
    <property type="component" value="Unassembled WGS sequence"/>
</dbReference>
<feature type="transmembrane region" description="Helical" evidence="7">
    <location>
        <begin position="425"/>
        <end position="444"/>
    </location>
</feature>
<evidence type="ECO:0000313" key="11">
    <source>
        <dbReference type="Proteomes" id="UP000324611"/>
    </source>
</evidence>
<name>A0A5B2VLB9_9BACT</name>
<evidence type="ECO:0000256" key="6">
    <source>
        <dbReference type="ARBA" id="ARBA00038076"/>
    </source>
</evidence>
<dbReference type="EMBL" id="VUOC01000004">
    <property type="protein sequence ID" value="KAA2238989.1"/>
    <property type="molecule type" value="Genomic_DNA"/>
</dbReference>
<feature type="transmembrane region" description="Helical" evidence="7">
    <location>
        <begin position="21"/>
        <end position="42"/>
    </location>
</feature>
<comment type="subcellular location">
    <subcellularLocation>
        <location evidence="1">Cell membrane</location>
        <topology evidence="1">Multi-pass membrane protein</topology>
    </subcellularLocation>
</comment>
<protein>
    <submittedName>
        <fullName evidence="10">FtsX-like permease family protein</fullName>
    </submittedName>
</protein>
<evidence type="ECO:0000259" key="8">
    <source>
        <dbReference type="Pfam" id="PF02687"/>
    </source>
</evidence>
<dbReference type="GO" id="GO:0022857">
    <property type="term" value="F:transmembrane transporter activity"/>
    <property type="evidence" value="ECO:0007669"/>
    <property type="project" value="TreeGrafter"/>
</dbReference>
<proteinExistence type="inferred from homology"/>
<feature type="domain" description="ABC3 transporter permease C-terminal" evidence="8">
    <location>
        <begin position="288"/>
        <end position="402"/>
    </location>
</feature>
<accession>A0A5B2VLB9</accession>
<evidence type="ECO:0000313" key="10">
    <source>
        <dbReference type="EMBL" id="KAA2238989.1"/>
    </source>
</evidence>
<evidence type="ECO:0000256" key="1">
    <source>
        <dbReference type="ARBA" id="ARBA00004651"/>
    </source>
</evidence>
<keyword evidence="3 7" id="KW-0812">Transmembrane</keyword>
<feature type="transmembrane region" description="Helical" evidence="7">
    <location>
        <begin position="753"/>
        <end position="773"/>
    </location>
</feature>
<keyword evidence="2" id="KW-1003">Cell membrane</keyword>
<feature type="transmembrane region" description="Helical" evidence="7">
    <location>
        <begin position="705"/>
        <end position="733"/>
    </location>
</feature>
<evidence type="ECO:0000256" key="2">
    <source>
        <dbReference type="ARBA" id="ARBA00022475"/>
    </source>
</evidence>
<keyword evidence="11" id="KW-1185">Reference proteome</keyword>
<feature type="transmembrane region" description="Helical" evidence="7">
    <location>
        <begin position="333"/>
        <end position="356"/>
    </location>
</feature>
<dbReference type="InterPro" id="IPR025857">
    <property type="entry name" value="MacB_PCD"/>
</dbReference>
<dbReference type="AlphaFoldDB" id="A0A5B2VLB9"/>
<evidence type="ECO:0000259" key="9">
    <source>
        <dbReference type="Pfam" id="PF12704"/>
    </source>
</evidence>
<feature type="domain" description="ABC3 transporter permease C-terminal" evidence="8">
    <location>
        <begin position="672"/>
        <end position="785"/>
    </location>
</feature>
<evidence type="ECO:0000256" key="4">
    <source>
        <dbReference type="ARBA" id="ARBA00022989"/>
    </source>
</evidence>
<comment type="similarity">
    <text evidence="6">Belongs to the ABC-4 integral membrane protein family.</text>
</comment>
<gene>
    <name evidence="10" type="ORF">F0L74_22510</name>
</gene>
<dbReference type="RefSeq" id="WP_149840168.1">
    <property type="nucleotide sequence ID" value="NZ_VUOC01000004.1"/>
</dbReference>
<dbReference type="GO" id="GO:0005886">
    <property type="term" value="C:plasma membrane"/>
    <property type="evidence" value="ECO:0007669"/>
    <property type="project" value="UniProtKB-SubCell"/>
</dbReference>
<dbReference type="InterPro" id="IPR003838">
    <property type="entry name" value="ABC3_permease_C"/>
</dbReference>
<keyword evidence="4 7" id="KW-1133">Transmembrane helix</keyword>
<reference evidence="10 11" key="2">
    <citation type="submission" date="2019-09" db="EMBL/GenBank/DDBJ databases">
        <authorList>
            <person name="Jin C."/>
        </authorList>
    </citation>
    <scope>NUCLEOTIDE SEQUENCE [LARGE SCALE GENOMIC DNA]</scope>
    <source>
        <strain evidence="10 11">BN140078</strain>
    </source>
</reference>
<evidence type="ECO:0000256" key="3">
    <source>
        <dbReference type="ARBA" id="ARBA00022692"/>
    </source>
</evidence>